<name>A0A3B1DJB2_9ZZZZ</name>
<keyword evidence="3" id="KW-0687">Ribonucleoprotein</keyword>
<dbReference type="Pfam" id="PF00572">
    <property type="entry name" value="Ribosomal_L13"/>
    <property type="match status" value="1"/>
</dbReference>
<dbReference type="Gene3D" id="3.90.1180.10">
    <property type="entry name" value="Ribosomal protein L13"/>
    <property type="match status" value="1"/>
</dbReference>
<dbReference type="CDD" id="cd00392">
    <property type="entry name" value="Ribosomal_L13"/>
    <property type="match status" value="1"/>
</dbReference>
<reference evidence="4" key="1">
    <citation type="submission" date="2018-06" db="EMBL/GenBank/DDBJ databases">
        <authorList>
            <person name="Zhirakovskaya E."/>
        </authorList>
    </citation>
    <scope>NUCLEOTIDE SEQUENCE</scope>
</reference>
<dbReference type="HAMAP" id="MF_01366">
    <property type="entry name" value="Ribosomal_uL13"/>
    <property type="match status" value="1"/>
</dbReference>
<evidence type="ECO:0000256" key="3">
    <source>
        <dbReference type="ARBA" id="ARBA00023274"/>
    </source>
</evidence>
<organism evidence="4">
    <name type="scientific">hydrothermal vent metagenome</name>
    <dbReference type="NCBI Taxonomy" id="652676"/>
    <lineage>
        <taxon>unclassified sequences</taxon>
        <taxon>metagenomes</taxon>
        <taxon>ecological metagenomes</taxon>
    </lineage>
</organism>
<dbReference type="GO" id="GO:0003735">
    <property type="term" value="F:structural constituent of ribosome"/>
    <property type="evidence" value="ECO:0007669"/>
    <property type="project" value="InterPro"/>
</dbReference>
<dbReference type="GO" id="GO:0022625">
    <property type="term" value="C:cytosolic large ribosomal subunit"/>
    <property type="evidence" value="ECO:0007669"/>
    <property type="project" value="TreeGrafter"/>
</dbReference>
<dbReference type="GO" id="GO:0003729">
    <property type="term" value="F:mRNA binding"/>
    <property type="evidence" value="ECO:0007669"/>
    <property type="project" value="TreeGrafter"/>
</dbReference>
<dbReference type="InterPro" id="IPR005822">
    <property type="entry name" value="Ribosomal_uL13"/>
</dbReference>
<evidence type="ECO:0000256" key="2">
    <source>
        <dbReference type="ARBA" id="ARBA00022980"/>
    </source>
</evidence>
<dbReference type="FunFam" id="3.90.1180.10:FF:000001">
    <property type="entry name" value="50S ribosomal protein L13"/>
    <property type="match status" value="1"/>
</dbReference>
<dbReference type="GO" id="GO:0017148">
    <property type="term" value="P:negative regulation of translation"/>
    <property type="evidence" value="ECO:0007669"/>
    <property type="project" value="TreeGrafter"/>
</dbReference>
<protein>
    <submittedName>
        <fullName evidence="4">LSU ribosomal protein L13p (L13Ae)</fullName>
    </submittedName>
</protein>
<dbReference type="EMBL" id="UOGJ01000027">
    <property type="protein sequence ID" value="VAX35060.1"/>
    <property type="molecule type" value="Genomic_DNA"/>
</dbReference>
<accession>A0A3B1DJB2</accession>
<dbReference type="PIRSF" id="PIRSF002181">
    <property type="entry name" value="Ribosomal_L13"/>
    <property type="match status" value="1"/>
</dbReference>
<sequence length="163" mass="18318">MDSILGLYEFVIEEEIMVMAANKTYMANAQTVVRKCYLIDAKDKILGRIATKAATILRGKHKPTFTPHVDTGDMVVIINAEKIRVTGNKMKQKEYQRFSGYPSGQKIVKLEDMLKKAPTKVLQLAINRMIPSGPLGNQVRTKLKVYAGDQHPHQAQKPIPLEI</sequence>
<evidence type="ECO:0000313" key="4">
    <source>
        <dbReference type="EMBL" id="VAX35060.1"/>
    </source>
</evidence>
<comment type="similarity">
    <text evidence="1">Belongs to the universal ribosomal protein uL13 family.</text>
</comment>
<dbReference type="PANTHER" id="PTHR11545:SF2">
    <property type="entry name" value="LARGE RIBOSOMAL SUBUNIT PROTEIN UL13M"/>
    <property type="match status" value="1"/>
</dbReference>
<evidence type="ECO:0000256" key="1">
    <source>
        <dbReference type="ARBA" id="ARBA00006227"/>
    </source>
</evidence>
<dbReference type="InterPro" id="IPR036899">
    <property type="entry name" value="Ribosomal_uL13_sf"/>
</dbReference>
<dbReference type="InterPro" id="IPR005823">
    <property type="entry name" value="Ribosomal_uL13_bac-type"/>
</dbReference>
<keyword evidence="2 4" id="KW-0689">Ribosomal protein</keyword>
<dbReference type="PANTHER" id="PTHR11545">
    <property type="entry name" value="RIBOSOMAL PROTEIN L13"/>
    <property type="match status" value="1"/>
</dbReference>
<dbReference type="SUPFAM" id="SSF52161">
    <property type="entry name" value="Ribosomal protein L13"/>
    <property type="match status" value="1"/>
</dbReference>
<proteinExistence type="inferred from homology"/>
<dbReference type="NCBIfam" id="TIGR01066">
    <property type="entry name" value="rplM_bact"/>
    <property type="match status" value="1"/>
</dbReference>
<dbReference type="GO" id="GO:0006412">
    <property type="term" value="P:translation"/>
    <property type="evidence" value="ECO:0007669"/>
    <property type="project" value="InterPro"/>
</dbReference>
<gene>
    <name evidence="4" type="ORF">MNBD_UNCLBAC01-123</name>
</gene>
<dbReference type="AlphaFoldDB" id="A0A3B1DJB2"/>